<accession>R7ZRM5</accession>
<dbReference type="AlphaFoldDB" id="R7ZRM5"/>
<protein>
    <submittedName>
        <fullName evidence="9">ERCC4 domain protein</fullName>
    </submittedName>
</protein>
<keyword evidence="5" id="KW-0238">DNA-binding</keyword>
<evidence type="ECO:0000256" key="1">
    <source>
        <dbReference type="ARBA" id="ARBA00022722"/>
    </source>
</evidence>
<feature type="domain" description="Helix-hairpin-helix DNA-binding motif class 1" evidence="7">
    <location>
        <begin position="156"/>
        <end position="175"/>
    </location>
</feature>
<organism evidence="9 10">
    <name type="scientific">Lunatimonas lonarensis</name>
    <dbReference type="NCBI Taxonomy" id="1232681"/>
    <lineage>
        <taxon>Bacteria</taxon>
        <taxon>Pseudomonadati</taxon>
        <taxon>Bacteroidota</taxon>
        <taxon>Cytophagia</taxon>
        <taxon>Cytophagales</taxon>
        <taxon>Cyclobacteriaceae</taxon>
    </lineage>
</organism>
<evidence type="ECO:0000259" key="8">
    <source>
        <dbReference type="SMART" id="SM00891"/>
    </source>
</evidence>
<dbReference type="InterPro" id="IPR011335">
    <property type="entry name" value="Restrct_endonuc-II-like"/>
</dbReference>
<dbReference type="Gene3D" id="1.10.150.20">
    <property type="entry name" value="5' to 3' exonuclease, C-terminal subdomain"/>
    <property type="match status" value="1"/>
</dbReference>
<evidence type="ECO:0000313" key="10">
    <source>
        <dbReference type="Proteomes" id="UP000013909"/>
    </source>
</evidence>
<dbReference type="InterPro" id="IPR003583">
    <property type="entry name" value="Hlx-hairpin-Hlx_DNA-bd_motif"/>
</dbReference>
<name>R7ZRM5_9BACT</name>
<sequence>MENAVQITCDYRERPSGIPELLREKGCVVDTVRLFAGDYLVNQLLLVERKTAVDFTQSLVSHRLFNQCALLAKSRFRPVMILEGNPFQLPGKLSTEAIQGAIISVCTAWHIPVIRTDGPAHTVAMLYIIGKQQLASRPYSARLGRKPRRPIRQKAQFLQGLPDVGPVLAERLLEHFGCLSRVLLADQAALQDVPGLGAKKAIGIKRFLEDGIG</sequence>
<evidence type="ECO:0000256" key="2">
    <source>
        <dbReference type="ARBA" id="ARBA00022759"/>
    </source>
</evidence>
<dbReference type="Gene3D" id="3.40.50.10130">
    <property type="match status" value="1"/>
</dbReference>
<dbReference type="SMART" id="SM00278">
    <property type="entry name" value="HhH1"/>
    <property type="match status" value="2"/>
</dbReference>
<dbReference type="Proteomes" id="UP000013909">
    <property type="component" value="Unassembled WGS sequence"/>
</dbReference>
<dbReference type="PANTHER" id="PTHR10150:SF0">
    <property type="entry name" value="DNA REPAIR ENDONUCLEASE XPF"/>
    <property type="match status" value="1"/>
</dbReference>
<evidence type="ECO:0000259" key="7">
    <source>
        <dbReference type="SMART" id="SM00278"/>
    </source>
</evidence>
<evidence type="ECO:0000256" key="6">
    <source>
        <dbReference type="ARBA" id="ARBA00023204"/>
    </source>
</evidence>
<dbReference type="CDD" id="cd20075">
    <property type="entry name" value="XPF_nuclease_XPF_arch"/>
    <property type="match status" value="1"/>
</dbReference>
<evidence type="ECO:0000313" key="9">
    <source>
        <dbReference type="EMBL" id="EON76775.1"/>
    </source>
</evidence>
<evidence type="ECO:0000256" key="4">
    <source>
        <dbReference type="ARBA" id="ARBA00022801"/>
    </source>
</evidence>
<gene>
    <name evidence="9" type="ORF">ADIS_2646</name>
</gene>
<dbReference type="RefSeq" id="WP_010854781.1">
    <property type="nucleotide sequence ID" value="NZ_AQHR01000073.1"/>
</dbReference>
<dbReference type="Pfam" id="PF02732">
    <property type="entry name" value="ERCC4"/>
    <property type="match status" value="1"/>
</dbReference>
<dbReference type="SMART" id="SM00891">
    <property type="entry name" value="ERCC4"/>
    <property type="match status" value="1"/>
</dbReference>
<dbReference type="GO" id="GO:0000724">
    <property type="term" value="P:double-strand break repair via homologous recombination"/>
    <property type="evidence" value="ECO:0007669"/>
    <property type="project" value="TreeGrafter"/>
</dbReference>
<proteinExistence type="predicted"/>
<dbReference type="OrthoDB" id="837865at2"/>
<evidence type="ECO:0000256" key="5">
    <source>
        <dbReference type="ARBA" id="ARBA00023125"/>
    </source>
</evidence>
<feature type="domain" description="ERCC4" evidence="8">
    <location>
        <begin position="6"/>
        <end position="86"/>
    </location>
</feature>
<feature type="domain" description="Helix-hairpin-helix DNA-binding motif class 1" evidence="7">
    <location>
        <begin position="188"/>
        <end position="207"/>
    </location>
</feature>
<comment type="caution">
    <text evidence="9">The sequence shown here is derived from an EMBL/GenBank/DDBJ whole genome shotgun (WGS) entry which is preliminary data.</text>
</comment>
<dbReference type="GO" id="GO:0003697">
    <property type="term" value="F:single-stranded DNA binding"/>
    <property type="evidence" value="ECO:0007669"/>
    <property type="project" value="TreeGrafter"/>
</dbReference>
<dbReference type="STRING" id="1232681.ADIS_2646"/>
<keyword evidence="6" id="KW-0234">DNA repair</keyword>
<keyword evidence="2" id="KW-0255">Endonuclease</keyword>
<reference evidence="9 10" key="1">
    <citation type="submission" date="2013-02" db="EMBL/GenBank/DDBJ databases">
        <title>A novel strain isolated from Lonar lake, Maharashtra, India.</title>
        <authorList>
            <person name="Singh A."/>
        </authorList>
    </citation>
    <scope>NUCLEOTIDE SEQUENCE [LARGE SCALE GENOMIC DNA]</scope>
    <source>
        <strain evidence="9 10">AK24</strain>
    </source>
</reference>
<dbReference type="EMBL" id="AQHR01000073">
    <property type="protein sequence ID" value="EON76775.1"/>
    <property type="molecule type" value="Genomic_DNA"/>
</dbReference>
<dbReference type="GO" id="GO:1901255">
    <property type="term" value="P:nucleotide-excision repair involved in interstrand cross-link repair"/>
    <property type="evidence" value="ECO:0007669"/>
    <property type="project" value="TreeGrafter"/>
</dbReference>
<dbReference type="PANTHER" id="PTHR10150">
    <property type="entry name" value="DNA REPAIR ENDONUCLEASE XPF"/>
    <property type="match status" value="1"/>
</dbReference>
<dbReference type="SUPFAM" id="SSF52980">
    <property type="entry name" value="Restriction endonuclease-like"/>
    <property type="match status" value="1"/>
</dbReference>
<dbReference type="InterPro" id="IPR006166">
    <property type="entry name" value="ERCC4_domain"/>
</dbReference>
<dbReference type="GO" id="GO:0003684">
    <property type="term" value="F:damaged DNA binding"/>
    <property type="evidence" value="ECO:0007669"/>
    <property type="project" value="TreeGrafter"/>
</dbReference>
<keyword evidence="4" id="KW-0378">Hydrolase</keyword>
<dbReference type="GO" id="GO:0000014">
    <property type="term" value="F:single-stranded DNA endodeoxyribonuclease activity"/>
    <property type="evidence" value="ECO:0007669"/>
    <property type="project" value="TreeGrafter"/>
</dbReference>
<evidence type="ECO:0000256" key="3">
    <source>
        <dbReference type="ARBA" id="ARBA00022763"/>
    </source>
</evidence>
<keyword evidence="1" id="KW-0540">Nuclease</keyword>
<keyword evidence="3" id="KW-0227">DNA damage</keyword>
<keyword evidence="10" id="KW-1185">Reference proteome</keyword>
<dbReference type="SUPFAM" id="SSF47781">
    <property type="entry name" value="RuvA domain 2-like"/>
    <property type="match status" value="1"/>
</dbReference>
<dbReference type="Pfam" id="PF14520">
    <property type="entry name" value="HHH_5"/>
    <property type="match status" value="1"/>
</dbReference>
<dbReference type="InterPro" id="IPR010994">
    <property type="entry name" value="RuvA_2-like"/>
</dbReference>